<reference evidence="1 2" key="1">
    <citation type="submission" date="2019-09" db="EMBL/GenBank/DDBJ databases">
        <authorList>
            <person name="Chandra G."/>
            <person name="Truman W A."/>
        </authorList>
    </citation>
    <scope>NUCLEOTIDE SEQUENCE [LARGE SCALE GENOMIC DNA]</scope>
    <source>
        <strain evidence="1">PS631</strain>
    </source>
</reference>
<accession>A0A5E6RV06</accession>
<dbReference type="AlphaFoldDB" id="A0A5E6RV06"/>
<gene>
    <name evidence="1" type="ORF">PS631_01843</name>
</gene>
<evidence type="ECO:0000313" key="2">
    <source>
        <dbReference type="Proteomes" id="UP000399692"/>
    </source>
</evidence>
<evidence type="ECO:0008006" key="3">
    <source>
        <dbReference type="Google" id="ProtNLM"/>
    </source>
</evidence>
<protein>
    <recommendedName>
        <fullName evidence="3">PilZ domain-containing protein</fullName>
    </recommendedName>
</protein>
<evidence type="ECO:0000313" key="1">
    <source>
        <dbReference type="EMBL" id="VVM71712.1"/>
    </source>
</evidence>
<organism evidence="1 2">
    <name type="scientific">Pseudomonas fluorescens</name>
    <dbReference type="NCBI Taxonomy" id="294"/>
    <lineage>
        <taxon>Bacteria</taxon>
        <taxon>Pseudomonadati</taxon>
        <taxon>Pseudomonadota</taxon>
        <taxon>Gammaproteobacteria</taxon>
        <taxon>Pseudomonadales</taxon>
        <taxon>Pseudomonadaceae</taxon>
        <taxon>Pseudomonas</taxon>
    </lineage>
</organism>
<dbReference type="EMBL" id="CABVHF010000004">
    <property type="protein sequence ID" value="VVM71712.1"/>
    <property type="molecule type" value="Genomic_DNA"/>
</dbReference>
<dbReference type="Proteomes" id="UP000399692">
    <property type="component" value="Unassembled WGS sequence"/>
</dbReference>
<name>A0A5E6RV06_PSEFL</name>
<sequence length="225" mass="25220">MNQPPPPLSILSLLKKSPHSDATMQADTLLTQAEMSFIQDLQHSPQLNLADPMSGLLVNGDRQLQTLLTRLAASDQVTLQAHFNNQQISFPLQLVEDEFHALHLQLGSPEIYEEDGPQLRPWRLSLEEPSALLESKGKRSNLWVRDISFKGVLLEVRGLKQAPKRFDLSFAPDGIAPIGLHGVLRRRIGANLAAYDLSRSPAEEIERLREYILQAHRSAHPELHA</sequence>
<proteinExistence type="predicted"/>